<accession>A0A533QGV0</accession>
<evidence type="ECO:0000313" key="1">
    <source>
        <dbReference type="EMBL" id="TLD39780.1"/>
    </source>
</evidence>
<dbReference type="EMBL" id="SULG01000217">
    <property type="protein sequence ID" value="TLD39780.1"/>
    <property type="molecule type" value="Genomic_DNA"/>
</dbReference>
<reference evidence="1 2" key="1">
    <citation type="submission" date="2019-04" db="EMBL/GenBank/DDBJ databases">
        <title>Genome of a novel bacterium Candidatus Jettenia ecosi reconstructed from metagenome of an anammox bioreactor.</title>
        <authorList>
            <person name="Mardanov A.V."/>
            <person name="Beletsky A.V."/>
            <person name="Ravin N.V."/>
            <person name="Botchkova E.A."/>
            <person name="Litti Y.V."/>
            <person name="Nozhevnikova A.N."/>
        </authorList>
    </citation>
    <scope>NUCLEOTIDE SEQUENCE [LARGE SCALE GENOMIC DNA]</scope>
    <source>
        <strain evidence="1">J2</strain>
    </source>
</reference>
<comment type="caution">
    <text evidence="1">The sequence shown here is derived from an EMBL/GenBank/DDBJ whole genome shotgun (WGS) entry which is preliminary data.</text>
</comment>
<evidence type="ECO:0000313" key="2">
    <source>
        <dbReference type="Proteomes" id="UP000319783"/>
    </source>
</evidence>
<name>A0A533QGV0_9BACT</name>
<proteinExistence type="predicted"/>
<sequence length="52" mass="5908">MCREVKEYRSSLTCCNKDDTTMGVLTIAKYRQRHTGGVAKPLYAAKAVKPMW</sequence>
<organism evidence="1 2">
    <name type="scientific">Candidatus Jettenia ecosi</name>
    <dbReference type="NCBI Taxonomy" id="2494326"/>
    <lineage>
        <taxon>Bacteria</taxon>
        <taxon>Pseudomonadati</taxon>
        <taxon>Planctomycetota</taxon>
        <taxon>Candidatus Brocadiia</taxon>
        <taxon>Candidatus Brocadiales</taxon>
        <taxon>Candidatus Brocadiaceae</taxon>
        <taxon>Candidatus Jettenia</taxon>
    </lineage>
</organism>
<gene>
    <name evidence="1" type="ORF">JETT_3963</name>
</gene>
<protein>
    <submittedName>
        <fullName evidence="1">Uncharacterized protein</fullName>
    </submittedName>
</protein>
<dbReference type="Proteomes" id="UP000319783">
    <property type="component" value="Unassembled WGS sequence"/>
</dbReference>
<dbReference type="AlphaFoldDB" id="A0A533QGV0"/>